<evidence type="ECO:0000313" key="1">
    <source>
        <dbReference type="EMBL" id="QTA90402.1"/>
    </source>
</evidence>
<keyword evidence="2" id="KW-1185">Reference proteome</keyword>
<dbReference type="Proteomes" id="UP000663722">
    <property type="component" value="Chromosome"/>
</dbReference>
<organism evidence="1 2">
    <name type="scientific">Desulfonema magnum</name>
    <dbReference type="NCBI Taxonomy" id="45655"/>
    <lineage>
        <taxon>Bacteria</taxon>
        <taxon>Pseudomonadati</taxon>
        <taxon>Thermodesulfobacteriota</taxon>
        <taxon>Desulfobacteria</taxon>
        <taxon>Desulfobacterales</taxon>
        <taxon>Desulfococcaceae</taxon>
        <taxon>Desulfonema</taxon>
    </lineage>
</organism>
<accession>A0A975GR03</accession>
<dbReference type="EMBL" id="CP061800">
    <property type="protein sequence ID" value="QTA90402.1"/>
    <property type="molecule type" value="Genomic_DNA"/>
</dbReference>
<dbReference type="AlphaFoldDB" id="A0A975GR03"/>
<gene>
    <name evidence="1" type="ORF">dnm_064630</name>
</gene>
<reference evidence="1" key="1">
    <citation type="journal article" date="2021" name="Microb. Physiol.">
        <title>Proteogenomic Insights into the Physiology of Marine, Sulfate-Reducing, Filamentous Desulfonema limicola and Desulfonema magnum.</title>
        <authorList>
            <person name="Schnaars V."/>
            <person name="Wohlbrand L."/>
            <person name="Scheve S."/>
            <person name="Hinrichs C."/>
            <person name="Reinhardt R."/>
            <person name="Rabus R."/>
        </authorList>
    </citation>
    <scope>NUCLEOTIDE SEQUENCE</scope>
    <source>
        <strain evidence="1">4be13</strain>
    </source>
</reference>
<dbReference type="KEGG" id="dmm:dnm_064630"/>
<evidence type="ECO:0000313" key="2">
    <source>
        <dbReference type="Proteomes" id="UP000663722"/>
    </source>
</evidence>
<protein>
    <submittedName>
        <fullName evidence="1">Uncharacterized protein</fullName>
    </submittedName>
</protein>
<name>A0A975GR03_9BACT</name>
<proteinExistence type="predicted"/>
<sequence length="37" mass="4396">MPAVPYQPDFIINSDKQKRPWAAIKRRGLFLFCVFQN</sequence>